<evidence type="ECO:0000259" key="12">
    <source>
        <dbReference type="PROSITE" id="PS50110"/>
    </source>
</evidence>
<evidence type="ECO:0000256" key="6">
    <source>
        <dbReference type="ARBA" id="ARBA00022679"/>
    </source>
</evidence>
<dbReference type="SMART" id="SM00388">
    <property type="entry name" value="HisKA"/>
    <property type="match status" value="1"/>
</dbReference>
<comment type="caution">
    <text evidence="10">Lacks conserved residue(s) required for the propagation of feature annotation.</text>
</comment>
<dbReference type="InterPro" id="IPR013767">
    <property type="entry name" value="PAS_fold"/>
</dbReference>
<evidence type="ECO:0000313" key="15">
    <source>
        <dbReference type="EMBL" id="EDX75018.1"/>
    </source>
</evidence>
<proteinExistence type="inferred from homology"/>
<dbReference type="PRINTS" id="PR00344">
    <property type="entry name" value="BCTRLSENSOR"/>
</dbReference>
<dbReference type="InterPro" id="IPR000014">
    <property type="entry name" value="PAS"/>
</dbReference>
<dbReference type="Pfam" id="PF00672">
    <property type="entry name" value="HAMP"/>
    <property type="match status" value="1"/>
</dbReference>
<name>B4VSU0_9CYAN</name>
<dbReference type="HOGENOM" id="CLU_000445_114_15_3"/>
<feature type="domain" description="HAMP" evidence="14">
    <location>
        <begin position="3"/>
        <end position="43"/>
    </location>
</feature>
<dbReference type="Gene3D" id="3.30.565.10">
    <property type="entry name" value="Histidine kinase-like ATPase, C-terminal domain"/>
    <property type="match status" value="1"/>
</dbReference>
<reference evidence="15 16" key="1">
    <citation type="submission" date="2008-07" db="EMBL/GenBank/DDBJ databases">
        <authorList>
            <person name="Tandeau de Marsac N."/>
            <person name="Ferriera S."/>
            <person name="Johnson J."/>
            <person name="Kravitz S."/>
            <person name="Beeson K."/>
            <person name="Sutton G."/>
            <person name="Rogers Y.-H."/>
            <person name="Friedman R."/>
            <person name="Frazier M."/>
            <person name="Venter J.C."/>
        </authorList>
    </citation>
    <scope>NUCLEOTIDE SEQUENCE [LARGE SCALE GENOMIC DNA]</scope>
    <source>
        <strain evidence="15 16">PCC 7420</strain>
    </source>
</reference>
<dbReference type="Proteomes" id="UP000003835">
    <property type="component" value="Unassembled WGS sequence"/>
</dbReference>
<dbReference type="PROSITE" id="PS50109">
    <property type="entry name" value="HIS_KIN"/>
    <property type="match status" value="1"/>
</dbReference>
<evidence type="ECO:0000256" key="1">
    <source>
        <dbReference type="ARBA" id="ARBA00000085"/>
    </source>
</evidence>
<dbReference type="InterPro" id="IPR036890">
    <property type="entry name" value="HATPase_C_sf"/>
</dbReference>
<evidence type="ECO:0000256" key="10">
    <source>
        <dbReference type="PROSITE-ProRule" id="PRU00169"/>
    </source>
</evidence>
<feature type="domain" description="Response regulatory" evidence="12">
    <location>
        <begin position="476"/>
        <end position="589"/>
    </location>
</feature>
<sequence length="689" mass="77103">MGATERIAAGDLNIQLDDTRKDELGRLANLFNSMAVKVYVREQFLKQAESEAKRLQKTEADTRQHVESINQILEGRVEERTAHLTAIINNLVDGLLVTDTQGKISQFNPAFLRMLGLGELDITDKKGQDILNSELVELVTQTQNHHREVFTAEIDLAGGRIGKAVATAIDKVALADGAVEEFLGSVILIRDITVEKEVDQMKTDFISTVSHELRTPLTSVLGFTKIIKKKLEDVIFPQVQTDNKKIQRTVRQVKDNVTIIVSEGERLTALINDVLDIAKMEAGKVDWNMQPLLVHEIIERAIAATSSLFETKHIQFIKKVETELPEISGDKDRLIQVLINLISNAVKFTQKGTITCRATQRHSEIIISVIDTGMGIAPADQPQVFEKFKQVGDTLTDKPKGTGLGLPICKQIVEHHGGRIWVESEFKKGSTFSFTLPIHTNLPVQVNMMDMDTLVKQLQVTVTPDKSSTKKTSNRTVLVVDNEALIRQLLRQELESRGYQVREAKDGLEAIALVKQERPDLITLDVMMPEMNGFDVAAVLKNDPSTMDIPIIILSIIEDHERGYRLGIDKYITKPFESEQLLQEIDSLIAQGSSKKKILVVDENISTVKTLADVLTTRGYNVIEVFDGEDFKEKAISVKPDMIIVNSELSERYNIVKTLRFEKGLENVFFLLLANEKADGNHQSKKVAE</sequence>
<dbReference type="PROSITE" id="PS50110">
    <property type="entry name" value="RESPONSE_REGULATORY"/>
    <property type="match status" value="2"/>
</dbReference>
<dbReference type="SUPFAM" id="SSF47384">
    <property type="entry name" value="Homodimeric domain of signal transducing histidine kinase"/>
    <property type="match status" value="1"/>
</dbReference>
<dbReference type="InterPro" id="IPR035965">
    <property type="entry name" value="PAS-like_dom_sf"/>
</dbReference>
<comment type="catalytic activity">
    <reaction evidence="1">
        <text>ATP + protein L-histidine = ADP + protein N-phospho-L-histidine.</text>
        <dbReference type="EC" id="2.7.13.3"/>
    </reaction>
</comment>
<dbReference type="SMART" id="SM00387">
    <property type="entry name" value="HATPase_c"/>
    <property type="match status" value="1"/>
</dbReference>
<dbReference type="Pfam" id="PF00512">
    <property type="entry name" value="HisKA"/>
    <property type="match status" value="1"/>
</dbReference>
<dbReference type="SMART" id="SM00448">
    <property type="entry name" value="REC"/>
    <property type="match status" value="1"/>
</dbReference>
<dbReference type="InterPro" id="IPR036097">
    <property type="entry name" value="HisK_dim/P_sf"/>
</dbReference>
<dbReference type="InterPro" id="IPR011006">
    <property type="entry name" value="CheY-like_superfamily"/>
</dbReference>
<dbReference type="Gene3D" id="1.10.287.130">
    <property type="match status" value="1"/>
</dbReference>
<evidence type="ECO:0000256" key="7">
    <source>
        <dbReference type="ARBA" id="ARBA00022777"/>
    </source>
</evidence>
<dbReference type="GO" id="GO:0000155">
    <property type="term" value="F:phosphorelay sensor kinase activity"/>
    <property type="evidence" value="ECO:0007669"/>
    <property type="project" value="InterPro"/>
</dbReference>
<dbReference type="Gene3D" id="3.40.50.2300">
    <property type="match status" value="2"/>
</dbReference>
<feature type="domain" description="PAS" evidence="13">
    <location>
        <begin position="80"/>
        <end position="153"/>
    </location>
</feature>
<dbReference type="OrthoDB" id="9809348at2"/>
<dbReference type="PANTHER" id="PTHR43047:SF72">
    <property type="entry name" value="OSMOSENSING HISTIDINE PROTEIN KINASE SLN1"/>
    <property type="match status" value="1"/>
</dbReference>
<dbReference type="SUPFAM" id="SSF55874">
    <property type="entry name" value="ATPase domain of HSP90 chaperone/DNA topoisomerase II/histidine kinase"/>
    <property type="match status" value="1"/>
</dbReference>
<keyword evidence="5 10" id="KW-0597">Phosphoprotein</keyword>
<keyword evidence="8" id="KW-0902">Two-component regulatory system</keyword>
<dbReference type="Pfam" id="PF02518">
    <property type="entry name" value="HATPase_c"/>
    <property type="match status" value="1"/>
</dbReference>
<comment type="similarity">
    <text evidence="3">In the N-terminal section; belongs to the phytochrome family.</text>
</comment>
<comment type="subcellular location">
    <subcellularLocation>
        <location evidence="2">Membrane</location>
    </subcellularLocation>
</comment>
<dbReference type="Gene3D" id="3.30.450.20">
    <property type="entry name" value="PAS domain"/>
    <property type="match status" value="1"/>
</dbReference>
<dbReference type="CDD" id="cd06225">
    <property type="entry name" value="HAMP"/>
    <property type="match status" value="1"/>
</dbReference>
<dbReference type="InterPro" id="IPR003594">
    <property type="entry name" value="HATPase_dom"/>
</dbReference>
<gene>
    <name evidence="15" type="ORF">MC7420_892</name>
</gene>
<dbReference type="Gene3D" id="1.10.8.500">
    <property type="entry name" value="HAMP domain in histidine kinase"/>
    <property type="match status" value="1"/>
</dbReference>
<dbReference type="InterPro" id="IPR001789">
    <property type="entry name" value="Sig_transdc_resp-reg_receiver"/>
</dbReference>
<evidence type="ECO:0000259" key="11">
    <source>
        <dbReference type="PROSITE" id="PS50109"/>
    </source>
</evidence>
<dbReference type="GO" id="GO:0006355">
    <property type="term" value="P:regulation of DNA-templated transcription"/>
    <property type="evidence" value="ECO:0007669"/>
    <property type="project" value="InterPro"/>
</dbReference>
<dbReference type="PANTHER" id="PTHR43047">
    <property type="entry name" value="TWO-COMPONENT HISTIDINE PROTEIN KINASE"/>
    <property type="match status" value="1"/>
</dbReference>
<evidence type="ECO:0000256" key="5">
    <source>
        <dbReference type="ARBA" id="ARBA00022553"/>
    </source>
</evidence>
<dbReference type="Pfam" id="PF00989">
    <property type="entry name" value="PAS"/>
    <property type="match status" value="1"/>
</dbReference>
<dbReference type="SUPFAM" id="SSF52172">
    <property type="entry name" value="CheY-like"/>
    <property type="match status" value="2"/>
</dbReference>
<dbReference type="InterPro" id="IPR004358">
    <property type="entry name" value="Sig_transdc_His_kin-like_C"/>
</dbReference>
<dbReference type="SUPFAM" id="SSF158472">
    <property type="entry name" value="HAMP domain-like"/>
    <property type="match status" value="1"/>
</dbReference>
<dbReference type="SMART" id="SM00091">
    <property type="entry name" value="PAS"/>
    <property type="match status" value="1"/>
</dbReference>
<evidence type="ECO:0000313" key="16">
    <source>
        <dbReference type="Proteomes" id="UP000003835"/>
    </source>
</evidence>
<evidence type="ECO:0000256" key="3">
    <source>
        <dbReference type="ARBA" id="ARBA00006402"/>
    </source>
</evidence>
<dbReference type="InterPro" id="IPR003660">
    <property type="entry name" value="HAMP_dom"/>
</dbReference>
<dbReference type="NCBIfam" id="TIGR00229">
    <property type="entry name" value="sensory_box"/>
    <property type="match status" value="1"/>
</dbReference>
<dbReference type="CDD" id="cd16922">
    <property type="entry name" value="HATPase_EvgS-ArcB-TorS-like"/>
    <property type="match status" value="1"/>
</dbReference>
<dbReference type="SUPFAM" id="SSF55785">
    <property type="entry name" value="PYP-like sensor domain (PAS domain)"/>
    <property type="match status" value="1"/>
</dbReference>
<evidence type="ECO:0000256" key="4">
    <source>
        <dbReference type="ARBA" id="ARBA00012438"/>
    </source>
</evidence>
<evidence type="ECO:0000259" key="13">
    <source>
        <dbReference type="PROSITE" id="PS50112"/>
    </source>
</evidence>
<keyword evidence="7 15" id="KW-0418">Kinase</keyword>
<organism evidence="15 16">
    <name type="scientific">Coleofasciculus chthonoplastes PCC 7420</name>
    <dbReference type="NCBI Taxonomy" id="118168"/>
    <lineage>
        <taxon>Bacteria</taxon>
        <taxon>Bacillati</taxon>
        <taxon>Cyanobacteriota</taxon>
        <taxon>Cyanophyceae</taxon>
        <taxon>Coleofasciculales</taxon>
        <taxon>Coleofasciculaceae</taxon>
        <taxon>Coleofasciculus</taxon>
    </lineage>
</organism>
<accession>B4VSU0</accession>
<dbReference type="CDD" id="cd00130">
    <property type="entry name" value="PAS"/>
    <property type="match status" value="1"/>
</dbReference>
<dbReference type="EMBL" id="DS989851">
    <property type="protein sequence ID" value="EDX75018.1"/>
    <property type="molecule type" value="Genomic_DNA"/>
</dbReference>
<dbReference type="GO" id="GO:0009927">
    <property type="term" value="F:histidine phosphotransfer kinase activity"/>
    <property type="evidence" value="ECO:0007669"/>
    <property type="project" value="TreeGrafter"/>
</dbReference>
<dbReference type="InterPro" id="IPR003661">
    <property type="entry name" value="HisK_dim/P_dom"/>
</dbReference>
<keyword evidence="6" id="KW-0808">Transferase</keyword>
<dbReference type="CDD" id="cd00082">
    <property type="entry name" value="HisKA"/>
    <property type="match status" value="1"/>
</dbReference>
<feature type="modified residue" description="4-aspartylphosphate" evidence="10">
    <location>
        <position position="525"/>
    </location>
</feature>
<evidence type="ECO:0000256" key="9">
    <source>
        <dbReference type="ARBA" id="ARBA00074306"/>
    </source>
</evidence>
<dbReference type="GO" id="GO:0005886">
    <property type="term" value="C:plasma membrane"/>
    <property type="evidence" value="ECO:0007669"/>
    <property type="project" value="TreeGrafter"/>
</dbReference>
<dbReference type="AlphaFoldDB" id="B4VSU0"/>
<evidence type="ECO:0000256" key="2">
    <source>
        <dbReference type="ARBA" id="ARBA00004370"/>
    </source>
</evidence>
<keyword evidence="16" id="KW-1185">Reference proteome</keyword>
<evidence type="ECO:0000256" key="8">
    <source>
        <dbReference type="ARBA" id="ARBA00023012"/>
    </source>
</evidence>
<dbReference type="InterPro" id="IPR005467">
    <property type="entry name" value="His_kinase_dom"/>
</dbReference>
<feature type="domain" description="Response regulatory" evidence="12">
    <location>
        <begin position="597"/>
        <end position="689"/>
    </location>
</feature>
<dbReference type="Pfam" id="PF00072">
    <property type="entry name" value="Response_reg"/>
    <property type="match status" value="1"/>
</dbReference>
<dbReference type="PROSITE" id="PS50112">
    <property type="entry name" value="PAS"/>
    <property type="match status" value="1"/>
</dbReference>
<protein>
    <recommendedName>
        <fullName evidence="9">Circadian input-output histidine kinase CikA</fullName>
        <ecNumber evidence="4">2.7.13.3</ecNumber>
    </recommendedName>
</protein>
<dbReference type="EC" id="2.7.13.3" evidence="4"/>
<evidence type="ECO:0000259" key="14">
    <source>
        <dbReference type="PROSITE" id="PS50885"/>
    </source>
</evidence>
<dbReference type="FunFam" id="3.30.565.10:FF:000010">
    <property type="entry name" value="Sensor histidine kinase RcsC"/>
    <property type="match status" value="1"/>
</dbReference>
<dbReference type="eggNOG" id="COG5002">
    <property type="taxonomic scope" value="Bacteria"/>
</dbReference>
<dbReference type="PROSITE" id="PS50885">
    <property type="entry name" value="HAMP"/>
    <property type="match status" value="1"/>
</dbReference>
<dbReference type="eggNOG" id="COG3706">
    <property type="taxonomic scope" value="Bacteria"/>
</dbReference>
<dbReference type="STRING" id="118168.MC7420_892"/>
<feature type="domain" description="Histidine kinase" evidence="11">
    <location>
        <begin position="208"/>
        <end position="440"/>
    </location>
</feature>